<name>A0A934MNS3_9BACL</name>
<dbReference type="InterPro" id="IPR011006">
    <property type="entry name" value="CheY-like_superfamily"/>
</dbReference>
<evidence type="ECO:0000256" key="5">
    <source>
        <dbReference type="ARBA" id="ARBA00023015"/>
    </source>
</evidence>
<protein>
    <submittedName>
        <fullName evidence="11">Response regulator</fullName>
    </submittedName>
</protein>
<evidence type="ECO:0000256" key="7">
    <source>
        <dbReference type="ARBA" id="ARBA00023163"/>
    </source>
</evidence>
<keyword evidence="5" id="KW-0805">Transcription regulation</keyword>
<dbReference type="GO" id="GO:0003700">
    <property type="term" value="F:DNA-binding transcription factor activity"/>
    <property type="evidence" value="ECO:0007669"/>
    <property type="project" value="InterPro"/>
</dbReference>
<dbReference type="InterPro" id="IPR001789">
    <property type="entry name" value="Sig_transdc_resp-reg_receiver"/>
</dbReference>
<dbReference type="Pfam" id="PF00072">
    <property type="entry name" value="Response_reg"/>
    <property type="match status" value="1"/>
</dbReference>
<dbReference type="Proteomes" id="UP000640274">
    <property type="component" value="Unassembled WGS sequence"/>
</dbReference>
<dbReference type="Gene3D" id="1.10.10.60">
    <property type="entry name" value="Homeodomain-like"/>
    <property type="match status" value="2"/>
</dbReference>
<evidence type="ECO:0000256" key="2">
    <source>
        <dbReference type="ARBA" id="ARBA00022490"/>
    </source>
</evidence>
<keyword evidence="2" id="KW-0963">Cytoplasm</keyword>
<organism evidence="11 12">
    <name type="scientific">Paenibacillus roseus</name>
    <dbReference type="NCBI Taxonomy" id="2798579"/>
    <lineage>
        <taxon>Bacteria</taxon>
        <taxon>Bacillati</taxon>
        <taxon>Bacillota</taxon>
        <taxon>Bacilli</taxon>
        <taxon>Bacillales</taxon>
        <taxon>Paenibacillaceae</taxon>
        <taxon>Paenibacillus</taxon>
    </lineage>
</organism>
<reference evidence="11" key="1">
    <citation type="submission" date="2020-12" db="EMBL/GenBank/DDBJ databases">
        <authorList>
            <person name="Huq M.A."/>
        </authorList>
    </citation>
    <scope>NUCLEOTIDE SEQUENCE</scope>
    <source>
        <strain evidence="11">MAHUQ-46</strain>
    </source>
</reference>
<dbReference type="GO" id="GO:0005737">
    <property type="term" value="C:cytoplasm"/>
    <property type="evidence" value="ECO:0007669"/>
    <property type="project" value="UniProtKB-SubCell"/>
</dbReference>
<dbReference type="SMART" id="SM00342">
    <property type="entry name" value="HTH_ARAC"/>
    <property type="match status" value="1"/>
</dbReference>
<dbReference type="InterPro" id="IPR051552">
    <property type="entry name" value="HptR"/>
</dbReference>
<dbReference type="EMBL" id="JAELUP010000005">
    <property type="protein sequence ID" value="MBJ6360128.1"/>
    <property type="molecule type" value="Genomic_DNA"/>
</dbReference>
<keyword evidence="6" id="KW-0238">DNA-binding</keyword>
<dbReference type="CDD" id="cd17536">
    <property type="entry name" value="REC_YesN-like"/>
    <property type="match status" value="1"/>
</dbReference>
<dbReference type="PANTHER" id="PTHR42713">
    <property type="entry name" value="HISTIDINE KINASE-RELATED"/>
    <property type="match status" value="1"/>
</dbReference>
<evidence type="ECO:0000259" key="9">
    <source>
        <dbReference type="PROSITE" id="PS01124"/>
    </source>
</evidence>
<dbReference type="PANTHER" id="PTHR42713:SF3">
    <property type="entry name" value="TRANSCRIPTIONAL REGULATORY PROTEIN HPTR"/>
    <property type="match status" value="1"/>
</dbReference>
<evidence type="ECO:0000313" key="12">
    <source>
        <dbReference type="Proteomes" id="UP000640274"/>
    </source>
</evidence>
<feature type="domain" description="HTH araC/xylS-type" evidence="9">
    <location>
        <begin position="310"/>
        <end position="408"/>
    </location>
</feature>
<keyword evidence="4" id="KW-0902">Two-component regulatory system</keyword>
<evidence type="ECO:0000256" key="3">
    <source>
        <dbReference type="ARBA" id="ARBA00022553"/>
    </source>
</evidence>
<dbReference type="PRINTS" id="PR00032">
    <property type="entry name" value="HTHARAC"/>
</dbReference>
<feature type="modified residue" description="4-aspartylphosphate" evidence="8">
    <location>
        <position position="55"/>
    </location>
</feature>
<dbReference type="SUPFAM" id="SSF46689">
    <property type="entry name" value="Homeodomain-like"/>
    <property type="match status" value="2"/>
</dbReference>
<evidence type="ECO:0000259" key="10">
    <source>
        <dbReference type="PROSITE" id="PS50110"/>
    </source>
</evidence>
<evidence type="ECO:0000313" key="11">
    <source>
        <dbReference type="EMBL" id="MBJ6360128.1"/>
    </source>
</evidence>
<evidence type="ECO:0000256" key="6">
    <source>
        <dbReference type="ARBA" id="ARBA00023125"/>
    </source>
</evidence>
<dbReference type="PROSITE" id="PS01124">
    <property type="entry name" value="HTH_ARAC_FAMILY_2"/>
    <property type="match status" value="1"/>
</dbReference>
<dbReference type="InterPro" id="IPR020449">
    <property type="entry name" value="Tscrpt_reg_AraC-type_HTH"/>
</dbReference>
<dbReference type="GO" id="GO:0000160">
    <property type="term" value="P:phosphorelay signal transduction system"/>
    <property type="evidence" value="ECO:0007669"/>
    <property type="project" value="UniProtKB-KW"/>
</dbReference>
<dbReference type="GO" id="GO:0043565">
    <property type="term" value="F:sequence-specific DNA binding"/>
    <property type="evidence" value="ECO:0007669"/>
    <property type="project" value="InterPro"/>
</dbReference>
<dbReference type="SMART" id="SM00448">
    <property type="entry name" value="REC"/>
    <property type="match status" value="1"/>
</dbReference>
<feature type="domain" description="Response regulatory" evidence="10">
    <location>
        <begin position="3"/>
        <end position="120"/>
    </location>
</feature>
<evidence type="ECO:0000256" key="8">
    <source>
        <dbReference type="PROSITE-ProRule" id="PRU00169"/>
    </source>
</evidence>
<keyword evidence="3 8" id="KW-0597">Phosphoprotein</keyword>
<comment type="caution">
    <text evidence="11">The sequence shown here is derived from an EMBL/GenBank/DDBJ whole genome shotgun (WGS) entry which is preliminary data.</text>
</comment>
<keyword evidence="7" id="KW-0804">Transcription</keyword>
<dbReference type="InterPro" id="IPR018060">
    <property type="entry name" value="HTH_AraC"/>
</dbReference>
<evidence type="ECO:0000256" key="4">
    <source>
        <dbReference type="ARBA" id="ARBA00023012"/>
    </source>
</evidence>
<dbReference type="InterPro" id="IPR009057">
    <property type="entry name" value="Homeodomain-like_sf"/>
</dbReference>
<proteinExistence type="predicted"/>
<dbReference type="RefSeq" id="WP_199017656.1">
    <property type="nucleotide sequence ID" value="NZ_JAELUP010000005.1"/>
</dbReference>
<evidence type="ECO:0000256" key="1">
    <source>
        <dbReference type="ARBA" id="ARBA00004496"/>
    </source>
</evidence>
<sequence length="413" mass="48297">MSTLLIVDDDQFIREGLKRLIDWKALSIREIFEAEGSYEALELLEHCKPLIVLTDIRMPKGDGLHLIEQIRQRQWKPFVIVLSGYNDYTYVRQAMKFQVEDYLLKPVDASELTQIIATCTERLQGQFIEEQMQRESFQLLRNNILLRWAQNRIQYDQLREKLKFLQLPLLMKERYQIFLIDWHTPEEGELSRTEEQFRSFAILNSMEEALQESDRGIAFLNEQRQIIVLFTDEGQDAEAFAAGNKCWMADIAQRYGIILKTPWINHIGKVVTLPHLLHESYGEALAGCTRIVTEANEQDEAPLSNNPIIRQVELYVQQNYSDELSLQLLSMRFNVNNVYLGRLFKEETGQYFNDYLNRIRLGHAKKMLATTALKASEIATAVGFLDPNYFYRKFKQVRGISPSDYRLSINKHV</sequence>
<dbReference type="Pfam" id="PF12833">
    <property type="entry name" value="HTH_18"/>
    <property type="match status" value="1"/>
</dbReference>
<dbReference type="SUPFAM" id="SSF52172">
    <property type="entry name" value="CheY-like"/>
    <property type="match status" value="1"/>
</dbReference>
<dbReference type="Gene3D" id="3.40.50.2300">
    <property type="match status" value="1"/>
</dbReference>
<comment type="subcellular location">
    <subcellularLocation>
        <location evidence="1">Cytoplasm</location>
    </subcellularLocation>
</comment>
<dbReference type="AlphaFoldDB" id="A0A934MNS3"/>
<keyword evidence="12" id="KW-1185">Reference proteome</keyword>
<dbReference type="PROSITE" id="PS50110">
    <property type="entry name" value="RESPONSE_REGULATORY"/>
    <property type="match status" value="1"/>
</dbReference>
<gene>
    <name evidence="11" type="ORF">JFN88_02180</name>
</gene>
<accession>A0A934MNS3</accession>